<organism evidence="1">
    <name type="scientific">Arundo donax</name>
    <name type="common">Giant reed</name>
    <name type="synonym">Donax arundinaceus</name>
    <dbReference type="NCBI Taxonomy" id="35708"/>
    <lineage>
        <taxon>Eukaryota</taxon>
        <taxon>Viridiplantae</taxon>
        <taxon>Streptophyta</taxon>
        <taxon>Embryophyta</taxon>
        <taxon>Tracheophyta</taxon>
        <taxon>Spermatophyta</taxon>
        <taxon>Magnoliopsida</taxon>
        <taxon>Liliopsida</taxon>
        <taxon>Poales</taxon>
        <taxon>Poaceae</taxon>
        <taxon>PACMAD clade</taxon>
        <taxon>Arundinoideae</taxon>
        <taxon>Arundineae</taxon>
        <taxon>Arundo</taxon>
    </lineage>
</organism>
<dbReference type="AlphaFoldDB" id="A0A0A9CX87"/>
<protein>
    <submittedName>
        <fullName evidence="1">Uncharacterized protein</fullName>
    </submittedName>
</protein>
<dbReference type="EMBL" id="GBRH01216936">
    <property type="protein sequence ID" value="JAD80959.1"/>
    <property type="molecule type" value="Transcribed_RNA"/>
</dbReference>
<evidence type="ECO:0000313" key="1">
    <source>
        <dbReference type="EMBL" id="JAD80959.1"/>
    </source>
</evidence>
<proteinExistence type="predicted"/>
<accession>A0A0A9CX87</accession>
<reference evidence="1" key="2">
    <citation type="journal article" date="2015" name="Data Brief">
        <title>Shoot transcriptome of the giant reed, Arundo donax.</title>
        <authorList>
            <person name="Barrero R.A."/>
            <person name="Guerrero F.D."/>
            <person name="Moolhuijzen P."/>
            <person name="Goolsby J.A."/>
            <person name="Tidwell J."/>
            <person name="Bellgard S.E."/>
            <person name="Bellgard M.I."/>
        </authorList>
    </citation>
    <scope>NUCLEOTIDE SEQUENCE</scope>
    <source>
        <tissue evidence="1">Shoot tissue taken approximately 20 cm above the soil surface</tissue>
    </source>
</reference>
<sequence length="63" mass="7355">MMRKTLNTRWFGMQRGPCILLGRQCRSPPVLAQTKELRGEEVLLQGLQQESTNWSLIHLFLSR</sequence>
<name>A0A0A9CX87_ARUDO</name>
<reference evidence="1" key="1">
    <citation type="submission" date="2014-09" db="EMBL/GenBank/DDBJ databases">
        <authorList>
            <person name="Magalhaes I.L.F."/>
            <person name="Oliveira U."/>
            <person name="Santos F.R."/>
            <person name="Vidigal T.H.D.A."/>
            <person name="Brescovit A.D."/>
            <person name="Santos A.J."/>
        </authorList>
    </citation>
    <scope>NUCLEOTIDE SEQUENCE</scope>
    <source>
        <tissue evidence="1">Shoot tissue taken approximately 20 cm above the soil surface</tissue>
    </source>
</reference>